<dbReference type="SUPFAM" id="SSF48452">
    <property type="entry name" value="TPR-like"/>
    <property type="match status" value="1"/>
</dbReference>
<organism evidence="2 3">
    <name type="scientific">Aquimarina atlantica</name>
    <dbReference type="NCBI Taxonomy" id="1317122"/>
    <lineage>
        <taxon>Bacteria</taxon>
        <taxon>Pseudomonadati</taxon>
        <taxon>Bacteroidota</taxon>
        <taxon>Flavobacteriia</taxon>
        <taxon>Flavobacteriales</taxon>
        <taxon>Flavobacteriaceae</taxon>
        <taxon>Aquimarina</taxon>
    </lineage>
</organism>
<feature type="chain" id="PRO_5001517532" description="Tetratricopeptide repeat protein" evidence="1">
    <location>
        <begin position="19"/>
        <end position="207"/>
    </location>
</feature>
<protein>
    <recommendedName>
        <fullName evidence="4">Tetratricopeptide repeat protein</fullName>
    </recommendedName>
</protein>
<proteinExistence type="predicted"/>
<reference evidence="2 3" key="1">
    <citation type="submission" date="2014-04" db="EMBL/GenBank/DDBJ databases">
        <title>Aquimarina sp. 22II-S11-z7 Genome Sequencing.</title>
        <authorList>
            <person name="Lai Q."/>
        </authorList>
    </citation>
    <scope>NUCLEOTIDE SEQUENCE [LARGE SCALE GENOMIC DNA]</scope>
    <source>
        <strain evidence="2 3">22II-S11-z7</strain>
    </source>
</reference>
<dbReference type="OrthoDB" id="1150971at2"/>
<evidence type="ECO:0000313" key="3">
    <source>
        <dbReference type="Proteomes" id="UP000023541"/>
    </source>
</evidence>
<dbReference type="Proteomes" id="UP000023541">
    <property type="component" value="Unassembled WGS sequence"/>
</dbReference>
<evidence type="ECO:0000313" key="2">
    <source>
        <dbReference type="EMBL" id="EZH74200.1"/>
    </source>
</evidence>
<dbReference type="eggNOG" id="ENOG502ZB91">
    <property type="taxonomic scope" value="Bacteria"/>
</dbReference>
<evidence type="ECO:0000256" key="1">
    <source>
        <dbReference type="SAM" id="SignalP"/>
    </source>
</evidence>
<dbReference type="Gene3D" id="1.25.40.10">
    <property type="entry name" value="Tetratricopeptide repeat domain"/>
    <property type="match status" value="1"/>
</dbReference>
<name>A0A023BW56_9FLAO</name>
<keyword evidence="3" id="KW-1185">Reference proteome</keyword>
<accession>A0A023BW56</accession>
<keyword evidence="1" id="KW-0732">Signal</keyword>
<dbReference type="AlphaFoldDB" id="A0A023BW56"/>
<gene>
    <name evidence="2" type="ORF">ATO12_15125</name>
</gene>
<dbReference type="InterPro" id="IPR011990">
    <property type="entry name" value="TPR-like_helical_dom_sf"/>
</dbReference>
<sequence>MKTIVIILAFLTITATNAQSSYEKGMTKAFELWGNKNPDEAINLFERIAKAEKENWLPYYYAAQVHIITTFSIKDAEAIESRLKKAQDYLNEAKIYTSDNAEILIMEALLNTAYVAYNPSVYGMTLSAKVEQLYQKAKVLEPKNPRATLYHAEWKMGGAKFFGKDPKVFCPEVEKAILYFENESHDIPFYPKWGKDQVKRVQENCKG</sequence>
<comment type="caution">
    <text evidence="2">The sequence shown here is derived from an EMBL/GenBank/DDBJ whole genome shotgun (WGS) entry which is preliminary data.</text>
</comment>
<dbReference type="STRING" id="1317122.ATO12_15125"/>
<feature type="signal peptide" evidence="1">
    <location>
        <begin position="1"/>
        <end position="18"/>
    </location>
</feature>
<evidence type="ECO:0008006" key="4">
    <source>
        <dbReference type="Google" id="ProtNLM"/>
    </source>
</evidence>
<dbReference type="RefSeq" id="WP_034241773.1">
    <property type="nucleotide sequence ID" value="NZ_AQRA01000004.1"/>
</dbReference>
<dbReference type="EMBL" id="AQRA01000004">
    <property type="protein sequence ID" value="EZH74200.1"/>
    <property type="molecule type" value="Genomic_DNA"/>
</dbReference>